<comment type="similarity">
    <text evidence="10">Belongs to the peroxiredoxin family. Prx6 subfamily.</text>
</comment>
<dbReference type="FunFam" id="3.40.30.10:FF:000011">
    <property type="entry name" value="Peroxiredoxin PRX1"/>
    <property type="match status" value="1"/>
</dbReference>
<evidence type="ECO:0000259" key="15">
    <source>
        <dbReference type="PROSITE" id="PS51352"/>
    </source>
</evidence>
<proteinExistence type="inferred from homology"/>
<feature type="active site" description="Cysteine sulfenic acid (-SOH) intermediate; for peroxidase activity" evidence="14">
    <location>
        <position position="88"/>
    </location>
</feature>
<evidence type="ECO:0000256" key="4">
    <source>
        <dbReference type="ARBA" id="ARBA00023002"/>
    </source>
</evidence>
<evidence type="ECO:0000256" key="7">
    <source>
        <dbReference type="ARBA" id="ARBA00024460"/>
    </source>
</evidence>
<evidence type="ECO:0000256" key="11">
    <source>
        <dbReference type="ARBA" id="ARBA00026214"/>
    </source>
</evidence>
<evidence type="ECO:0000256" key="12">
    <source>
        <dbReference type="ARBA" id="ARBA00048227"/>
    </source>
</evidence>
<comment type="function">
    <text evidence="13">Thiol-specific peroxidase that catalyzes the reduction of hydrogen peroxide and organic hydroperoxides to water and alcohols, respectively.</text>
</comment>
<evidence type="ECO:0000313" key="17">
    <source>
        <dbReference type="Proteomes" id="UP000005207"/>
    </source>
</evidence>
<keyword evidence="17" id="KW-1185">Reference proteome</keyword>
<dbReference type="PIRSF" id="PIRSF000239">
    <property type="entry name" value="AHPC"/>
    <property type="match status" value="1"/>
</dbReference>
<accession>A0A669CQQ7</accession>
<evidence type="ECO:0000256" key="14">
    <source>
        <dbReference type="PIRSR" id="PIRSR000239-1"/>
    </source>
</evidence>
<dbReference type="EC" id="1.11.1.27" evidence="13"/>
<dbReference type="Pfam" id="PF00578">
    <property type="entry name" value="AhpC-TSA"/>
    <property type="match status" value="1"/>
</dbReference>
<dbReference type="OMA" id="HGPMNIP"/>
<keyword evidence="5" id="KW-0511">Multifunctional enzyme</keyword>
<dbReference type="Gene3D" id="3.40.30.10">
    <property type="entry name" value="Glutaredoxin"/>
    <property type="match status" value="1"/>
</dbReference>
<evidence type="ECO:0000256" key="9">
    <source>
        <dbReference type="ARBA" id="ARBA00024623"/>
    </source>
</evidence>
<reference evidence="16" key="3">
    <citation type="submission" date="2025-09" db="UniProtKB">
        <authorList>
            <consortium name="Ensembl"/>
        </authorList>
    </citation>
    <scope>IDENTIFICATION</scope>
</reference>
<dbReference type="GO" id="GO:0005739">
    <property type="term" value="C:mitochondrion"/>
    <property type="evidence" value="ECO:0007669"/>
    <property type="project" value="TreeGrafter"/>
</dbReference>
<protein>
    <recommendedName>
        <fullName evidence="11 13">Peroxiredoxin-6</fullName>
        <ecNumber evidence="13">1.11.1.27</ecNumber>
    </recommendedName>
</protein>
<dbReference type="PANTHER" id="PTHR43503">
    <property type="entry name" value="MCG48959-RELATED"/>
    <property type="match status" value="1"/>
</dbReference>
<evidence type="ECO:0000256" key="1">
    <source>
        <dbReference type="ARBA" id="ARBA00001604"/>
    </source>
</evidence>
<dbReference type="GO" id="GO:0005829">
    <property type="term" value="C:cytosol"/>
    <property type="evidence" value="ECO:0007669"/>
    <property type="project" value="TreeGrafter"/>
</dbReference>
<dbReference type="InterPro" id="IPR000866">
    <property type="entry name" value="AhpC/TSA"/>
</dbReference>
<keyword evidence="3 13" id="KW-0049">Antioxidant</keyword>
<dbReference type="InParanoid" id="A0A669CQQ7"/>
<dbReference type="Ensembl" id="ENSONIT00000063521.1">
    <property type="protein sequence ID" value="ENSONIP00000050340.1"/>
    <property type="gene ID" value="ENSONIG00000037608.1"/>
</dbReference>
<dbReference type="PANTHER" id="PTHR43503:SF4">
    <property type="entry name" value="PEROXIREDOXIN-6"/>
    <property type="match status" value="1"/>
</dbReference>
<dbReference type="Proteomes" id="UP000005207">
    <property type="component" value="Linkage group LG18"/>
</dbReference>
<dbReference type="GO" id="GO:0004623">
    <property type="term" value="F:phospholipase A2 activity"/>
    <property type="evidence" value="ECO:0007669"/>
    <property type="project" value="UniProtKB-EC"/>
</dbReference>
<evidence type="ECO:0000256" key="2">
    <source>
        <dbReference type="ARBA" id="ARBA00022559"/>
    </source>
</evidence>
<reference evidence="16" key="2">
    <citation type="submission" date="2025-08" db="UniProtKB">
        <authorList>
            <consortium name="Ensembl"/>
        </authorList>
    </citation>
    <scope>IDENTIFICATION</scope>
</reference>
<evidence type="ECO:0000313" key="16">
    <source>
        <dbReference type="Ensembl" id="ENSONIP00000050340.1"/>
    </source>
</evidence>
<dbReference type="Gene3D" id="3.30.1020.10">
    <property type="entry name" value="Antioxidant, Horf6, Chain A, domain2"/>
    <property type="match status" value="1"/>
</dbReference>
<evidence type="ECO:0000256" key="8">
    <source>
        <dbReference type="ARBA" id="ARBA00024523"/>
    </source>
</evidence>
<name>A0A669CQQ7_ORENI</name>
<sequence length="266" mass="29520">MNLNWVYHAVAVRAWFPPLLYFALPAVTRATAHRTKHFHGHSMPGLLLGDVFPDFEAETTTGTIKLHEFLGDSWGILFSHPRDYTPVCTTELGRAARLSSEFSKRNVKLIALSVDFLEDHHGWAKDIVAYNCEESACCSLPFPIIADSNRELAVALGMLDPDEKDKDGMPLTARCVFIIGPDKKLKLSLLYPATTGRNFDEILRVVDSLQLTAGKRVATPADWKPGNCVMVPPSMSEEEAASLFPAGVYTKDLPSGKKYLRYTPQP</sequence>
<evidence type="ECO:0000256" key="3">
    <source>
        <dbReference type="ARBA" id="ARBA00022862"/>
    </source>
</evidence>
<evidence type="ECO:0000256" key="10">
    <source>
        <dbReference type="ARBA" id="ARBA00025719"/>
    </source>
</evidence>
<evidence type="ECO:0000256" key="13">
    <source>
        <dbReference type="PIRNR" id="PIRNR000239"/>
    </source>
</evidence>
<keyword evidence="4 13" id="KW-0560">Oxidoreductase</keyword>
<dbReference type="PROSITE" id="PS51352">
    <property type="entry name" value="THIOREDOXIN_2"/>
    <property type="match status" value="1"/>
</dbReference>
<dbReference type="GO" id="GO:0045454">
    <property type="term" value="P:cell redox homeostasis"/>
    <property type="evidence" value="ECO:0007669"/>
    <property type="project" value="TreeGrafter"/>
</dbReference>
<gene>
    <name evidence="16" type="primary">PRDX6</name>
</gene>
<dbReference type="InterPro" id="IPR019479">
    <property type="entry name" value="Peroxiredoxin_C"/>
</dbReference>
<comment type="catalytic activity">
    <reaction evidence="8 13">
        <text>a hydroperoxide + 2 glutathione = an alcohol + glutathione disulfide + H2O</text>
        <dbReference type="Rhea" id="RHEA:62632"/>
        <dbReference type="ChEBI" id="CHEBI:15377"/>
        <dbReference type="ChEBI" id="CHEBI:30879"/>
        <dbReference type="ChEBI" id="CHEBI:35924"/>
        <dbReference type="ChEBI" id="CHEBI:57925"/>
        <dbReference type="ChEBI" id="CHEBI:58297"/>
        <dbReference type="EC" id="1.11.1.27"/>
    </reaction>
</comment>
<organism evidence="16 17">
    <name type="scientific">Oreochromis niloticus</name>
    <name type="common">Nile tilapia</name>
    <name type="synonym">Tilapia nilotica</name>
    <dbReference type="NCBI Taxonomy" id="8128"/>
    <lineage>
        <taxon>Eukaryota</taxon>
        <taxon>Metazoa</taxon>
        <taxon>Chordata</taxon>
        <taxon>Craniata</taxon>
        <taxon>Vertebrata</taxon>
        <taxon>Euteleostomi</taxon>
        <taxon>Actinopterygii</taxon>
        <taxon>Neopterygii</taxon>
        <taxon>Teleostei</taxon>
        <taxon>Neoteleostei</taxon>
        <taxon>Acanthomorphata</taxon>
        <taxon>Ovalentaria</taxon>
        <taxon>Cichlomorphae</taxon>
        <taxon>Cichliformes</taxon>
        <taxon>Cichlidae</taxon>
        <taxon>African cichlids</taxon>
        <taxon>Pseudocrenilabrinae</taxon>
        <taxon>Oreochromini</taxon>
        <taxon>Oreochromis</taxon>
    </lineage>
</organism>
<dbReference type="Pfam" id="PF10417">
    <property type="entry name" value="1-cysPrx_C"/>
    <property type="match status" value="1"/>
</dbReference>
<dbReference type="InterPro" id="IPR045020">
    <property type="entry name" value="PRX_1cys"/>
</dbReference>
<feature type="domain" description="Thioredoxin" evidence="15">
    <location>
        <begin position="46"/>
        <end position="211"/>
    </location>
</feature>
<evidence type="ECO:0000256" key="6">
    <source>
        <dbReference type="ARBA" id="ARBA00023284"/>
    </source>
</evidence>
<comment type="catalytic activity">
    <reaction evidence="12">
        <text>1,2-dihexadecanoyl-sn-glycero-3-phosphocholine + H2O = 1-hexadecanoyl-sn-glycero-3-phosphocholine + hexadecanoate + H(+)</text>
        <dbReference type="Rhea" id="RHEA:41223"/>
        <dbReference type="ChEBI" id="CHEBI:7896"/>
        <dbReference type="ChEBI" id="CHEBI:15377"/>
        <dbReference type="ChEBI" id="CHEBI:15378"/>
        <dbReference type="ChEBI" id="CHEBI:72998"/>
        <dbReference type="ChEBI" id="CHEBI:72999"/>
    </reaction>
    <physiologicalReaction direction="left-to-right" evidence="12">
        <dbReference type="Rhea" id="RHEA:41224"/>
    </physiologicalReaction>
</comment>
<comment type="catalytic activity">
    <reaction evidence="9">
        <text>a 1-acyl-sn-glycero-3-phosphocholine + an acyl-CoA = a 1,2-diacyl-sn-glycero-3-phosphocholine + CoA</text>
        <dbReference type="Rhea" id="RHEA:12937"/>
        <dbReference type="ChEBI" id="CHEBI:57287"/>
        <dbReference type="ChEBI" id="CHEBI:57643"/>
        <dbReference type="ChEBI" id="CHEBI:58168"/>
        <dbReference type="ChEBI" id="CHEBI:58342"/>
        <dbReference type="EC" id="2.3.1.23"/>
    </reaction>
</comment>
<dbReference type="GO" id="GO:0047184">
    <property type="term" value="F:1-acylglycerophosphocholine O-acyltransferase activity"/>
    <property type="evidence" value="ECO:0007669"/>
    <property type="project" value="UniProtKB-EC"/>
</dbReference>
<dbReference type="GO" id="GO:0051920">
    <property type="term" value="F:peroxiredoxin activity"/>
    <property type="evidence" value="ECO:0007669"/>
    <property type="project" value="InterPro"/>
</dbReference>
<dbReference type="GeneTree" id="ENSGT00550000074794"/>
<comment type="catalytic activity">
    <reaction evidence="1">
        <text>a 1,2-diacyl-sn-glycero-3-phosphocholine + H2O = a 1-acyl-sn-glycero-3-phosphocholine + a fatty acid + H(+)</text>
        <dbReference type="Rhea" id="RHEA:15801"/>
        <dbReference type="ChEBI" id="CHEBI:15377"/>
        <dbReference type="ChEBI" id="CHEBI:15378"/>
        <dbReference type="ChEBI" id="CHEBI:28868"/>
        <dbReference type="ChEBI" id="CHEBI:57643"/>
        <dbReference type="ChEBI" id="CHEBI:58168"/>
        <dbReference type="EC" id="3.1.1.4"/>
    </reaction>
</comment>
<keyword evidence="6 13" id="KW-0676">Redox-active center</keyword>
<dbReference type="InterPro" id="IPR036249">
    <property type="entry name" value="Thioredoxin-like_sf"/>
</dbReference>
<dbReference type="AlphaFoldDB" id="A0A669CQQ7"/>
<dbReference type="FunFam" id="3.30.1020.10:FF:000001">
    <property type="entry name" value="1-Cys peroxiredoxin"/>
    <property type="match status" value="1"/>
</dbReference>
<dbReference type="CDD" id="cd03016">
    <property type="entry name" value="PRX_1cys"/>
    <property type="match status" value="1"/>
</dbReference>
<comment type="catalytic activity">
    <reaction evidence="7">
        <text>1-hexadecanoyl-sn-glycero-3-phosphocholine + hexadecanoyl-CoA = 1,2-dihexadecanoyl-sn-glycero-3-phosphocholine + CoA</text>
        <dbReference type="Rhea" id="RHEA:35983"/>
        <dbReference type="ChEBI" id="CHEBI:57287"/>
        <dbReference type="ChEBI" id="CHEBI:57379"/>
        <dbReference type="ChEBI" id="CHEBI:72998"/>
        <dbReference type="ChEBI" id="CHEBI:72999"/>
    </reaction>
    <physiologicalReaction direction="left-to-right" evidence="7">
        <dbReference type="Rhea" id="RHEA:35984"/>
    </physiologicalReaction>
</comment>
<dbReference type="InterPro" id="IPR013766">
    <property type="entry name" value="Thioredoxin_domain"/>
</dbReference>
<dbReference type="SUPFAM" id="SSF52833">
    <property type="entry name" value="Thioredoxin-like"/>
    <property type="match status" value="1"/>
</dbReference>
<evidence type="ECO:0000256" key="5">
    <source>
        <dbReference type="ARBA" id="ARBA00023268"/>
    </source>
</evidence>
<reference evidence="17" key="1">
    <citation type="submission" date="2012-01" db="EMBL/GenBank/DDBJ databases">
        <title>The Genome Sequence of Oreochromis niloticus (Nile Tilapia).</title>
        <authorList>
            <consortium name="Broad Institute Genome Assembly Team"/>
            <consortium name="Broad Institute Sequencing Platform"/>
            <person name="Di Palma F."/>
            <person name="Johnson J."/>
            <person name="Lander E.S."/>
            <person name="Lindblad-Toh K."/>
        </authorList>
    </citation>
    <scope>NUCLEOTIDE SEQUENCE [LARGE SCALE GENOMIC DNA]</scope>
</reference>
<keyword evidence="2 13" id="KW-0575">Peroxidase</keyword>
<dbReference type="InterPro" id="IPR024706">
    <property type="entry name" value="Peroxiredoxin_AhpC-typ"/>
</dbReference>